<sequence length="67" mass="7381">MARTGNYVYRPYKRRALTAQDCSIVARDDLAPKETSLLPLPSGYGDVKLTYCAGSRMASGQVVSVRR</sequence>
<organism evidence="1 2">
    <name type="scientific">Microvirga vignae</name>
    <dbReference type="NCBI Taxonomy" id="1225564"/>
    <lineage>
        <taxon>Bacteria</taxon>
        <taxon>Pseudomonadati</taxon>
        <taxon>Pseudomonadota</taxon>
        <taxon>Alphaproteobacteria</taxon>
        <taxon>Hyphomicrobiales</taxon>
        <taxon>Methylobacteriaceae</taxon>
        <taxon>Microvirga</taxon>
    </lineage>
</organism>
<protein>
    <submittedName>
        <fullName evidence="1">Uncharacterized protein</fullName>
    </submittedName>
</protein>
<reference evidence="1 2" key="1">
    <citation type="submission" date="2015-05" db="EMBL/GenBank/DDBJ databases">
        <title>Draft genome sequence of Microvirga vignae strain BR3299, a novel nitrogen fixing bacteria isolated from Brazil semi-aired region.</title>
        <authorList>
            <person name="Zilli J.E."/>
            <person name="Passos S.R."/>
            <person name="Leite J."/>
            <person name="Baldani J.I."/>
            <person name="Xavier G.R."/>
            <person name="Rumjaneck N.G."/>
            <person name="Simoes-Araujo J.L."/>
        </authorList>
    </citation>
    <scope>NUCLEOTIDE SEQUENCE [LARGE SCALE GENOMIC DNA]</scope>
    <source>
        <strain evidence="1 2">BR3299</strain>
    </source>
</reference>
<dbReference type="AlphaFoldDB" id="A0A0H1R8N6"/>
<gene>
    <name evidence="1" type="ORF">AA309_20120</name>
</gene>
<dbReference type="RefSeq" id="WP_047190807.1">
    <property type="nucleotide sequence ID" value="NZ_LCYG01000055.1"/>
</dbReference>
<accession>A0A0H1R8N6</accession>
<evidence type="ECO:0000313" key="1">
    <source>
        <dbReference type="EMBL" id="KLK91409.1"/>
    </source>
</evidence>
<proteinExistence type="predicted"/>
<dbReference type="Proteomes" id="UP000035489">
    <property type="component" value="Unassembled WGS sequence"/>
</dbReference>
<name>A0A0H1R8N6_9HYPH</name>
<evidence type="ECO:0000313" key="2">
    <source>
        <dbReference type="Proteomes" id="UP000035489"/>
    </source>
</evidence>
<dbReference type="PATRIC" id="fig|1225564.3.peg.5336"/>
<dbReference type="EMBL" id="LCYG01000055">
    <property type="protein sequence ID" value="KLK91409.1"/>
    <property type="molecule type" value="Genomic_DNA"/>
</dbReference>
<comment type="caution">
    <text evidence="1">The sequence shown here is derived from an EMBL/GenBank/DDBJ whole genome shotgun (WGS) entry which is preliminary data.</text>
</comment>
<keyword evidence="2" id="KW-1185">Reference proteome</keyword>
<dbReference type="STRING" id="1225564.AA309_20120"/>